<comment type="caution">
    <text evidence="1">The sequence shown here is derived from an EMBL/GenBank/DDBJ whole genome shotgun (WGS) entry which is preliminary data.</text>
</comment>
<dbReference type="Pfam" id="PF10931">
    <property type="entry name" value="DUF2735"/>
    <property type="match status" value="1"/>
</dbReference>
<name>A0A7W6CPN1_9HYPH</name>
<proteinExistence type="predicted"/>
<dbReference type="AlphaFoldDB" id="A0A7W6CPN1"/>
<sequence>MVTGVHHESATIHAFPAKRFASSSLRQKVDLEKDLEPCVYDSCWYHEDAMKEEEESAKPRFTPRFVD</sequence>
<dbReference type="InterPro" id="IPR021232">
    <property type="entry name" value="DUF2735"/>
</dbReference>
<accession>A0A7W6CPN1</accession>
<dbReference type="EMBL" id="JACIDW010000001">
    <property type="protein sequence ID" value="MBB3962722.1"/>
    <property type="molecule type" value="Genomic_DNA"/>
</dbReference>
<keyword evidence="2" id="KW-1185">Reference proteome</keyword>
<evidence type="ECO:0000313" key="2">
    <source>
        <dbReference type="Proteomes" id="UP000582090"/>
    </source>
</evidence>
<protein>
    <submittedName>
        <fullName evidence="1">Uncharacterized protein</fullName>
    </submittedName>
</protein>
<organism evidence="1 2">
    <name type="scientific">Rhizobium metallidurans</name>
    <dbReference type="NCBI Taxonomy" id="1265931"/>
    <lineage>
        <taxon>Bacteria</taxon>
        <taxon>Pseudomonadati</taxon>
        <taxon>Pseudomonadota</taxon>
        <taxon>Alphaproteobacteria</taxon>
        <taxon>Hyphomicrobiales</taxon>
        <taxon>Rhizobiaceae</taxon>
        <taxon>Rhizobium/Agrobacterium group</taxon>
        <taxon>Rhizobium</taxon>
    </lineage>
</organism>
<gene>
    <name evidence="1" type="ORF">GGQ67_000340</name>
</gene>
<dbReference type="RefSeq" id="WP_183898439.1">
    <property type="nucleotide sequence ID" value="NZ_JACIDW010000001.1"/>
</dbReference>
<dbReference type="Proteomes" id="UP000582090">
    <property type="component" value="Unassembled WGS sequence"/>
</dbReference>
<evidence type="ECO:0000313" key="1">
    <source>
        <dbReference type="EMBL" id="MBB3962722.1"/>
    </source>
</evidence>
<reference evidence="1 2" key="1">
    <citation type="submission" date="2020-08" db="EMBL/GenBank/DDBJ databases">
        <title>Genomic Encyclopedia of Type Strains, Phase IV (KMG-IV): sequencing the most valuable type-strain genomes for metagenomic binning, comparative biology and taxonomic classification.</title>
        <authorList>
            <person name="Goeker M."/>
        </authorList>
    </citation>
    <scope>NUCLEOTIDE SEQUENCE [LARGE SCALE GENOMIC DNA]</scope>
    <source>
        <strain evidence="1 2">DSM 26575</strain>
    </source>
</reference>